<evidence type="ECO:0000256" key="8">
    <source>
        <dbReference type="ARBA" id="ARBA00023034"/>
    </source>
</evidence>
<gene>
    <name evidence="11" type="ORF">TM35_000271080</name>
</gene>
<proteinExistence type="inferred from homology"/>
<keyword evidence="3 10" id="KW-0328">Glycosyltransferase</keyword>
<name>A0A1X0NPR7_9TRYP</name>
<keyword evidence="7" id="KW-1133">Transmembrane helix</keyword>
<evidence type="ECO:0000256" key="5">
    <source>
        <dbReference type="ARBA" id="ARBA00022692"/>
    </source>
</evidence>
<comment type="similarity">
    <text evidence="2 10">Belongs to the glycosyltransferase 31 family.</text>
</comment>
<dbReference type="AlphaFoldDB" id="A0A1X0NPR7"/>
<dbReference type="GO" id="GO:0016758">
    <property type="term" value="F:hexosyltransferase activity"/>
    <property type="evidence" value="ECO:0007669"/>
    <property type="project" value="InterPro"/>
</dbReference>
<keyword evidence="6" id="KW-0735">Signal-anchor</keyword>
<comment type="caution">
    <text evidence="11">The sequence shown here is derived from an EMBL/GenBank/DDBJ whole genome shotgun (WGS) entry which is preliminary data.</text>
</comment>
<keyword evidence="12" id="KW-1185">Reference proteome</keyword>
<evidence type="ECO:0000256" key="9">
    <source>
        <dbReference type="ARBA" id="ARBA00023136"/>
    </source>
</evidence>
<keyword evidence="5" id="KW-0812">Transmembrane</keyword>
<keyword evidence="4 11" id="KW-0808">Transferase</keyword>
<evidence type="ECO:0000256" key="6">
    <source>
        <dbReference type="ARBA" id="ARBA00022968"/>
    </source>
</evidence>
<dbReference type="OrthoDB" id="250117at2759"/>
<evidence type="ECO:0000256" key="4">
    <source>
        <dbReference type="ARBA" id="ARBA00022679"/>
    </source>
</evidence>
<dbReference type="VEuPathDB" id="TriTrypDB:TM35_000271080"/>
<dbReference type="Proteomes" id="UP000192257">
    <property type="component" value="Unassembled WGS sequence"/>
</dbReference>
<comment type="subcellular location">
    <subcellularLocation>
        <location evidence="1 10">Golgi apparatus membrane</location>
        <topology evidence="1 10">Single-pass type II membrane protein</topology>
    </subcellularLocation>
</comment>
<dbReference type="InterPro" id="IPR002659">
    <property type="entry name" value="Glyco_trans_31"/>
</dbReference>
<evidence type="ECO:0000256" key="3">
    <source>
        <dbReference type="ARBA" id="ARBA00022676"/>
    </source>
</evidence>
<keyword evidence="9" id="KW-0472">Membrane</keyword>
<dbReference type="PANTHER" id="PTHR11214:SF351">
    <property type="entry name" value="BETA-1,3-GALACTOSYLTRANSFERASE PVG3"/>
    <property type="match status" value="1"/>
</dbReference>
<dbReference type="RefSeq" id="XP_028880584.1">
    <property type="nucleotide sequence ID" value="XM_029028001.1"/>
</dbReference>
<reference evidence="11 12" key="1">
    <citation type="submission" date="2017-03" db="EMBL/GenBank/DDBJ databases">
        <title>An alternative strategy for trypanosome survival in the mammalian bloodstream revealed through genome and transcriptome analysis of the ubiquitous bovine parasite Trypanosoma (Megatrypanum) theileri.</title>
        <authorList>
            <person name="Kelly S."/>
            <person name="Ivens A."/>
            <person name="Mott A."/>
            <person name="O'Neill E."/>
            <person name="Emms D."/>
            <person name="Macleod O."/>
            <person name="Voorheis P."/>
            <person name="Matthews J."/>
            <person name="Matthews K."/>
            <person name="Carrington M."/>
        </authorList>
    </citation>
    <scope>NUCLEOTIDE SEQUENCE [LARGE SCALE GENOMIC DNA]</scope>
    <source>
        <strain evidence="11">Edinburgh</strain>
    </source>
</reference>
<protein>
    <recommendedName>
        <fullName evidence="10">Hexosyltransferase</fullName>
        <ecNumber evidence="10">2.4.1.-</ecNumber>
    </recommendedName>
</protein>
<dbReference type="EC" id="2.4.1.-" evidence="10"/>
<dbReference type="EMBL" id="NBCO01000027">
    <property type="protein sequence ID" value="ORC86518.1"/>
    <property type="molecule type" value="Genomic_DNA"/>
</dbReference>
<evidence type="ECO:0000256" key="10">
    <source>
        <dbReference type="RuleBase" id="RU363063"/>
    </source>
</evidence>
<sequence length="357" mass="41279">MTVTLHDQGTEDGHFGESFERVDGHTMTETLRYIPRSVVDTWAQREYLVVFGIPSVDIEARRRRRYLQRTTCWRFPGVATKSNNFTGEMLVLYVLARHPSHGYNYSAGVQEEASEWHDLLTLPIQEGRVTTNKAAGCQGFWGMEAEVGMSRKTFMWFHHAVQLFPNASYLAKGDDDMFLRVPQYLADLRTLPRRGLYWGLMHLARINEGSENGTRMYLYAAGFIVTLARDVVEQVVSYEPLKRLVFYPKNATRRSDFYSVGMDHEDMMVGRALYEKNYLGIVYARERACHFHDVHVGFCVRPVTSRSVAIHHVRESNYATLMARFGNDTSPSPRNFTRINPYIIYFPCEKENISLRV</sequence>
<evidence type="ECO:0000256" key="2">
    <source>
        <dbReference type="ARBA" id="ARBA00008661"/>
    </source>
</evidence>
<dbReference type="GO" id="GO:0000139">
    <property type="term" value="C:Golgi membrane"/>
    <property type="evidence" value="ECO:0007669"/>
    <property type="project" value="UniProtKB-SubCell"/>
</dbReference>
<evidence type="ECO:0000313" key="11">
    <source>
        <dbReference type="EMBL" id="ORC86518.1"/>
    </source>
</evidence>
<evidence type="ECO:0000256" key="1">
    <source>
        <dbReference type="ARBA" id="ARBA00004323"/>
    </source>
</evidence>
<dbReference type="PANTHER" id="PTHR11214">
    <property type="entry name" value="BETA-1,3-N-ACETYLGLUCOSAMINYLTRANSFERASE"/>
    <property type="match status" value="1"/>
</dbReference>
<evidence type="ECO:0000256" key="7">
    <source>
        <dbReference type="ARBA" id="ARBA00022989"/>
    </source>
</evidence>
<dbReference type="Gene3D" id="3.90.550.50">
    <property type="match status" value="1"/>
</dbReference>
<accession>A0A1X0NPR7</accession>
<evidence type="ECO:0000313" key="12">
    <source>
        <dbReference type="Proteomes" id="UP000192257"/>
    </source>
</evidence>
<keyword evidence="8 10" id="KW-0333">Golgi apparatus</keyword>
<dbReference type="GeneID" id="39987781"/>
<organism evidence="11 12">
    <name type="scientific">Trypanosoma theileri</name>
    <dbReference type="NCBI Taxonomy" id="67003"/>
    <lineage>
        <taxon>Eukaryota</taxon>
        <taxon>Discoba</taxon>
        <taxon>Euglenozoa</taxon>
        <taxon>Kinetoplastea</taxon>
        <taxon>Metakinetoplastina</taxon>
        <taxon>Trypanosomatida</taxon>
        <taxon>Trypanosomatidae</taxon>
        <taxon>Trypanosoma</taxon>
    </lineage>
</organism>